<evidence type="ECO:0000256" key="1">
    <source>
        <dbReference type="SAM" id="Phobius"/>
    </source>
</evidence>
<protein>
    <submittedName>
        <fullName evidence="2">Uncharacterized protein</fullName>
    </submittedName>
</protein>
<keyword evidence="1" id="KW-0812">Transmembrane</keyword>
<dbReference type="RefSeq" id="WP_172115505.1">
    <property type="nucleotide sequence ID" value="NZ_JABFDN010000029.1"/>
</dbReference>
<comment type="caution">
    <text evidence="2">The sequence shown here is derived from an EMBL/GenBank/DDBJ whole genome shotgun (WGS) entry which is preliminary data.</text>
</comment>
<organism evidence="2 3">
    <name type="scientific">Bradyrhizobium aeschynomenes</name>
    <dbReference type="NCBI Taxonomy" id="2734909"/>
    <lineage>
        <taxon>Bacteria</taxon>
        <taxon>Pseudomonadati</taxon>
        <taxon>Pseudomonadota</taxon>
        <taxon>Alphaproteobacteria</taxon>
        <taxon>Hyphomicrobiales</taxon>
        <taxon>Nitrobacteraceae</taxon>
        <taxon>Bradyrhizobium</taxon>
    </lineage>
</organism>
<keyword evidence="1" id="KW-0472">Membrane</keyword>
<dbReference type="EMBL" id="JABFDN010000029">
    <property type="protein sequence ID" value="NPU69975.1"/>
    <property type="molecule type" value="Genomic_DNA"/>
</dbReference>
<proteinExistence type="predicted"/>
<name>A0ABX2CQ12_9BRAD</name>
<reference evidence="2" key="1">
    <citation type="submission" date="2020-05" db="EMBL/GenBank/DDBJ databases">
        <title>Nod-independent and nitrogen-fixing Bradyrhizobium aeschynomene sp. nov. isolated from nodules of Aeschynomene indica.</title>
        <authorList>
            <person name="Zhang Z."/>
        </authorList>
    </citation>
    <scope>NUCLEOTIDE SEQUENCE</scope>
    <source>
        <strain evidence="2">83012</strain>
    </source>
</reference>
<gene>
    <name evidence="2" type="ORF">HL667_33640</name>
</gene>
<dbReference type="Proteomes" id="UP000886476">
    <property type="component" value="Unassembled WGS sequence"/>
</dbReference>
<feature type="transmembrane region" description="Helical" evidence="1">
    <location>
        <begin position="12"/>
        <end position="32"/>
    </location>
</feature>
<keyword evidence="3" id="KW-1185">Reference proteome</keyword>
<evidence type="ECO:0000313" key="2">
    <source>
        <dbReference type="EMBL" id="NPU69975.1"/>
    </source>
</evidence>
<sequence length="74" mass="8105">MLAERLDAVEFHALMGGLLAIGALLAIVWALWDNRCAMAEGDPADAPLGDVAHVPDDVRHLIARRRFERMDGVL</sequence>
<keyword evidence="1" id="KW-1133">Transmembrane helix</keyword>
<evidence type="ECO:0000313" key="3">
    <source>
        <dbReference type="Proteomes" id="UP000886476"/>
    </source>
</evidence>
<accession>A0ABX2CQ12</accession>